<dbReference type="Proteomes" id="UP000012138">
    <property type="component" value="Unassembled WGS sequence"/>
</dbReference>
<sequence>MSLKETDRTLNYEAKAIEVEILRRNMFLSMTVLEYTKNLKCCVADWNEERGSR</sequence>
<protein>
    <submittedName>
        <fullName evidence="1">Uncharacterized protein</fullName>
    </submittedName>
</protein>
<evidence type="ECO:0000313" key="1">
    <source>
        <dbReference type="EMBL" id="EMO89702.1"/>
    </source>
</evidence>
<accession>M6Y5T2</accession>
<dbReference type="EMBL" id="AKXB02000088">
    <property type="protein sequence ID" value="EMO89702.1"/>
    <property type="molecule type" value="Genomic_DNA"/>
</dbReference>
<reference evidence="1 2" key="1">
    <citation type="submission" date="2013-01" db="EMBL/GenBank/DDBJ databases">
        <authorList>
            <person name="Harkins D.M."/>
            <person name="Durkin A.S."/>
            <person name="Brinkac L.M."/>
            <person name="Haft D.H."/>
            <person name="Selengut J.D."/>
            <person name="Sanka R."/>
            <person name="DePew J."/>
            <person name="Purushe J."/>
            <person name="Whelen A.C."/>
            <person name="Vinetz J.M."/>
            <person name="Sutton G.G."/>
            <person name="Nierman W.C."/>
            <person name="Fouts D.E."/>
        </authorList>
    </citation>
    <scope>NUCLEOTIDE SEQUENCE [LARGE SCALE GENOMIC DNA]</scope>
    <source>
        <strain evidence="1 2">2001034031</strain>
    </source>
</reference>
<gene>
    <name evidence="1" type="ORF">LEP1GSC024_0307</name>
</gene>
<proteinExistence type="predicted"/>
<name>M6Y5T2_9LEPT</name>
<organism evidence="1 2">
    <name type="scientific">Leptospira noguchii str. 2001034031</name>
    <dbReference type="NCBI Taxonomy" id="1193053"/>
    <lineage>
        <taxon>Bacteria</taxon>
        <taxon>Pseudomonadati</taxon>
        <taxon>Spirochaetota</taxon>
        <taxon>Spirochaetia</taxon>
        <taxon>Leptospirales</taxon>
        <taxon>Leptospiraceae</taxon>
        <taxon>Leptospira</taxon>
    </lineage>
</organism>
<evidence type="ECO:0000313" key="2">
    <source>
        <dbReference type="Proteomes" id="UP000012138"/>
    </source>
</evidence>
<comment type="caution">
    <text evidence="1">The sequence shown here is derived from an EMBL/GenBank/DDBJ whole genome shotgun (WGS) entry which is preliminary data.</text>
</comment>
<dbReference type="AlphaFoldDB" id="M6Y5T2"/>